<evidence type="ECO:0000313" key="2">
    <source>
        <dbReference type="EMBL" id="MEJ1248234.1"/>
    </source>
</evidence>
<dbReference type="PANTHER" id="PTHR43677:SF1">
    <property type="entry name" value="ACRYLYL-COA REDUCTASE ACUI-RELATED"/>
    <property type="match status" value="1"/>
</dbReference>
<comment type="caution">
    <text evidence="2">The sequence shown here is derived from an EMBL/GenBank/DDBJ whole genome shotgun (WGS) entry which is preliminary data.</text>
</comment>
<name>A0AAW9QZZ5_9GAMM</name>
<dbReference type="Pfam" id="PF00107">
    <property type="entry name" value="ADH_zinc_N"/>
    <property type="match status" value="1"/>
</dbReference>
<evidence type="ECO:0000259" key="1">
    <source>
        <dbReference type="SMART" id="SM00829"/>
    </source>
</evidence>
<dbReference type="CDD" id="cd05280">
    <property type="entry name" value="MDR_yhdh_yhfp"/>
    <property type="match status" value="1"/>
</dbReference>
<evidence type="ECO:0000313" key="3">
    <source>
        <dbReference type="Proteomes" id="UP001364472"/>
    </source>
</evidence>
<keyword evidence="2" id="KW-0560">Oxidoreductase</keyword>
<dbReference type="InterPro" id="IPR036291">
    <property type="entry name" value="NAD(P)-bd_dom_sf"/>
</dbReference>
<gene>
    <name evidence="2" type="ORF">WB794_00870</name>
</gene>
<dbReference type="GO" id="GO:0043957">
    <property type="term" value="F:acryloyl-CoA reductase (NADPH) activity"/>
    <property type="evidence" value="ECO:0007669"/>
    <property type="project" value="TreeGrafter"/>
</dbReference>
<dbReference type="EC" id="1.3.1.95" evidence="2"/>
<sequence>MSTLPDSFPAFRIHGETGDGWRAGIEEVGLDELSPGEVVIRAQWSSVNYKDALAGTGAGRILRKTPLIGGIDVSGTVVSSESPDFAPGDAVLVTGCGQSETRDGGYAGFVRAEAASVIPLPRGLDLREAMILGTAGFTAALALLRMERLGQNPGQGPIVVTGASGGVGMLGIDILTRAGYEAHAITGKLEHLDFLTALGARQVISRDKLYWGQRPLEPAHWAGALDGVGGEMLDGLTRVIQPRGNIASYGMAGGTELHTTVMPFILRAVSLVGISASTAPRADREAVWSLLAGPWRPAHLTAIATREVTLDQLPGVFSDMLDGRAFGRTLVRLPG</sequence>
<dbReference type="InterPro" id="IPR014188">
    <property type="entry name" value="Acrylyl-CoA_reductase_AcuI"/>
</dbReference>
<dbReference type="PANTHER" id="PTHR43677">
    <property type="entry name" value="SHORT-CHAIN DEHYDROGENASE/REDUCTASE"/>
    <property type="match status" value="1"/>
</dbReference>
<dbReference type="InterPro" id="IPR020843">
    <property type="entry name" value="ER"/>
</dbReference>
<organism evidence="2 3">
    <name type="scientific">Denitratimonas tolerans</name>
    <dbReference type="NCBI Taxonomy" id="1338420"/>
    <lineage>
        <taxon>Bacteria</taxon>
        <taxon>Pseudomonadati</taxon>
        <taxon>Pseudomonadota</taxon>
        <taxon>Gammaproteobacteria</taxon>
        <taxon>Lysobacterales</taxon>
        <taxon>Lysobacteraceae</taxon>
        <taxon>Denitratimonas</taxon>
    </lineage>
</organism>
<accession>A0AAW9QZZ5</accession>
<dbReference type="Gene3D" id="3.90.180.10">
    <property type="entry name" value="Medium-chain alcohol dehydrogenases, catalytic domain"/>
    <property type="match status" value="1"/>
</dbReference>
<dbReference type="AlphaFoldDB" id="A0AAW9QZZ5"/>
<dbReference type="InterPro" id="IPR013149">
    <property type="entry name" value="ADH-like_C"/>
</dbReference>
<dbReference type="SUPFAM" id="SSF51735">
    <property type="entry name" value="NAD(P)-binding Rossmann-fold domains"/>
    <property type="match status" value="1"/>
</dbReference>
<dbReference type="RefSeq" id="WP_337333943.1">
    <property type="nucleotide sequence ID" value="NZ_JBBDHC010000001.1"/>
</dbReference>
<dbReference type="EMBL" id="JBBDHC010000001">
    <property type="protein sequence ID" value="MEJ1248234.1"/>
    <property type="molecule type" value="Genomic_DNA"/>
</dbReference>
<proteinExistence type="predicted"/>
<reference evidence="2 3" key="1">
    <citation type="journal article" date="2016" name="Antonie Van Leeuwenhoek">
        <title>Denitratimonas tolerans gen. nov., sp. nov., a denitrifying bacterium isolated from a bioreactor for tannery wastewater treatment.</title>
        <authorList>
            <person name="Han S.I."/>
            <person name="Kim J.O."/>
            <person name="Lee Y.R."/>
            <person name="Ekpeghere K.I."/>
            <person name="Koh S.C."/>
            <person name="Whang K.S."/>
        </authorList>
    </citation>
    <scope>NUCLEOTIDE SEQUENCE [LARGE SCALE GENOMIC DNA]</scope>
    <source>
        <strain evidence="2 3">KACC 17565</strain>
    </source>
</reference>
<dbReference type="InterPro" id="IPR011032">
    <property type="entry name" value="GroES-like_sf"/>
</dbReference>
<dbReference type="GO" id="GO:0043958">
    <property type="term" value="F:acryloyl-CoA reductase (NADH) activity"/>
    <property type="evidence" value="ECO:0007669"/>
    <property type="project" value="UniProtKB-EC"/>
</dbReference>
<dbReference type="Pfam" id="PF08240">
    <property type="entry name" value="ADH_N"/>
    <property type="match status" value="1"/>
</dbReference>
<dbReference type="Proteomes" id="UP001364472">
    <property type="component" value="Unassembled WGS sequence"/>
</dbReference>
<dbReference type="Gene3D" id="3.40.50.720">
    <property type="entry name" value="NAD(P)-binding Rossmann-like Domain"/>
    <property type="match status" value="1"/>
</dbReference>
<dbReference type="InterPro" id="IPR013154">
    <property type="entry name" value="ADH-like_N"/>
</dbReference>
<keyword evidence="3" id="KW-1185">Reference proteome</keyword>
<protein>
    <submittedName>
        <fullName evidence="2">Acryloyl-CoA reductase</fullName>
        <ecNumber evidence="2">1.3.1.95</ecNumber>
    </submittedName>
</protein>
<dbReference type="InterPro" id="IPR051397">
    <property type="entry name" value="Zn-ADH-like_protein"/>
</dbReference>
<dbReference type="SUPFAM" id="SSF50129">
    <property type="entry name" value="GroES-like"/>
    <property type="match status" value="1"/>
</dbReference>
<dbReference type="NCBIfam" id="TIGR02823">
    <property type="entry name" value="oxido_YhdH"/>
    <property type="match status" value="1"/>
</dbReference>
<feature type="domain" description="Enoyl reductase (ER)" evidence="1">
    <location>
        <begin position="24"/>
        <end position="331"/>
    </location>
</feature>
<dbReference type="SMART" id="SM00829">
    <property type="entry name" value="PKS_ER"/>
    <property type="match status" value="1"/>
</dbReference>